<dbReference type="InterPro" id="IPR003782">
    <property type="entry name" value="SCO1/SenC"/>
</dbReference>
<keyword evidence="3" id="KW-1185">Reference proteome</keyword>
<sequence>MAIVFLFMGIIGCSQKETRLPYLGNPVVKGTDSIFPKISAFKFTNQDNSIVTNKTFENKIYVADFIFLSCPTICPKMTSELKSVYDVYNSNPKVAFLSHTIDPERDTVEKLKLYAESMNLNSNWHFVTGKKEDILEIAEKSYFTTAYSDANEPGGYVHGGGLLLVDDKGHIRGVYDGTNSTETKRLIADIKILLKELKA</sequence>
<dbReference type="CDD" id="cd02968">
    <property type="entry name" value="SCO"/>
    <property type="match status" value="1"/>
</dbReference>
<proteinExistence type="inferred from homology"/>
<dbReference type="Gene3D" id="3.40.30.10">
    <property type="entry name" value="Glutaredoxin"/>
    <property type="match status" value="1"/>
</dbReference>
<dbReference type="Pfam" id="PF02630">
    <property type="entry name" value="SCO1-SenC"/>
    <property type="match status" value="1"/>
</dbReference>
<comment type="caution">
    <text evidence="2">The sequence shown here is derived from an EMBL/GenBank/DDBJ whole genome shotgun (WGS) entry which is preliminary data.</text>
</comment>
<reference evidence="2 3" key="1">
    <citation type="submission" date="2023-07" db="EMBL/GenBank/DDBJ databases">
        <title>Sorghum-associated microbial communities from plants grown in Nebraska, USA.</title>
        <authorList>
            <person name="Schachtman D."/>
        </authorList>
    </citation>
    <scope>NUCLEOTIDE SEQUENCE [LARGE SCALE GENOMIC DNA]</scope>
    <source>
        <strain evidence="2 3">3773</strain>
    </source>
</reference>
<dbReference type="EMBL" id="JAVDVI010000008">
    <property type="protein sequence ID" value="MDR6968118.1"/>
    <property type="molecule type" value="Genomic_DNA"/>
</dbReference>
<dbReference type="RefSeq" id="WP_310026563.1">
    <property type="nucleotide sequence ID" value="NZ_JAVDVI010000008.1"/>
</dbReference>
<dbReference type="InterPro" id="IPR036249">
    <property type="entry name" value="Thioredoxin-like_sf"/>
</dbReference>
<dbReference type="PANTHER" id="PTHR12151">
    <property type="entry name" value="ELECTRON TRANSPORT PROTIN SCO1/SENC FAMILY MEMBER"/>
    <property type="match status" value="1"/>
</dbReference>
<name>A0ABU1TQE9_9FLAO</name>
<evidence type="ECO:0000313" key="2">
    <source>
        <dbReference type="EMBL" id="MDR6968118.1"/>
    </source>
</evidence>
<dbReference type="SUPFAM" id="SSF52833">
    <property type="entry name" value="Thioredoxin-like"/>
    <property type="match status" value="1"/>
</dbReference>
<dbReference type="PANTHER" id="PTHR12151:SF25">
    <property type="entry name" value="LINALOOL DEHYDRATASE_ISOMERASE DOMAIN-CONTAINING PROTEIN"/>
    <property type="match status" value="1"/>
</dbReference>
<evidence type="ECO:0000256" key="1">
    <source>
        <dbReference type="ARBA" id="ARBA00010996"/>
    </source>
</evidence>
<organism evidence="2 3">
    <name type="scientific">Flavobacterium arsenatis</name>
    <dbReference type="NCBI Taxonomy" id="1484332"/>
    <lineage>
        <taxon>Bacteria</taxon>
        <taxon>Pseudomonadati</taxon>
        <taxon>Bacteroidota</taxon>
        <taxon>Flavobacteriia</taxon>
        <taxon>Flavobacteriales</taxon>
        <taxon>Flavobacteriaceae</taxon>
        <taxon>Flavobacterium</taxon>
    </lineage>
</organism>
<protein>
    <submittedName>
        <fullName evidence="2">Protein SCO1/2</fullName>
    </submittedName>
</protein>
<accession>A0ABU1TQE9</accession>
<gene>
    <name evidence="2" type="ORF">J2X31_002133</name>
</gene>
<evidence type="ECO:0000313" key="3">
    <source>
        <dbReference type="Proteomes" id="UP001255185"/>
    </source>
</evidence>
<comment type="similarity">
    <text evidence="1">Belongs to the SCO1/2 family.</text>
</comment>
<dbReference type="Proteomes" id="UP001255185">
    <property type="component" value="Unassembled WGS sequence"/>
</dbReference>